<dbReference type="Proteomes" id="UP000077069">
    <property type="component" value="Unassembled WGS sequence"/>
</dbReference>
<proteinExistence type="predicted"/>
<keyword evidence="3" id="KW-1185">Reference proteome</keyword>
<sequence>MYQRLTCTCASPHQKSFFNGRHCACCAIAADTEYLLDCTPSLHALDGEALASHGPARACMSAGCRNSCRVSHHSALQGCILASSLSNAETHYTSSTRATSPKETIDATTAQNGPDSAHLQSARVDASRARTFLLTPKQECTPSRMVVRSQWIVAERLKRGYALREVRS</sequence>
<feature type="region of interest" description="Disordered" evidence="1">
    <location>
        <begin position="92"/>
        <end position="118"/>
    </location>
</feature>
<dbReference type="GeneID" id="28769499"/>
<accession>A0A177BVZ4</accession>
<dbReference type="InParanoid" id="A0A177BVZ4"/>
<evidence type="ECO:0000313" key="2">
    <source>
        <dbReference type="EMBL" id="OAF99285.1"/>
    </source>
</evidence>
<protein>
    <submittedName>
        <fullName evidence="2">Uncharacterized protein</fullName>
    </submittedName>
</protein>
<evidence type="ECO:0000256" key="1">
    <source>
        <dbReference type="SAM" id="MobiDB-lite"/>
    </source>
</evidence>
<dbReference type="RefSeq" id="XP_018029651.1">
    <property type="nucleotide sequence ID" value="XM_018186013.1"/>
</dbReference>
<feature type="compositionally biased region" description="Polar residues" evidence="1">
    <location>
        <begin position="92"/>
        <end position="114"/>
    </location>
</feature>
<reference evidence="2 3" key="1">
    <citation type="submission" date="2016-05" db="EMBL/GenBank/DDBJ databases">
        <title>Comparative analysis of secretome profiles of manganese(II)-oxidizing ascomycete fungi.</title>
        <authorList>
            <consortium name="DOE Joint Genome Institute"/>
            <person name="Zeiner C.A."/>
            <person name="Purvine S.O."/>
            <person name="Zink E.M."/>
            <person name="Wu S."/>
            <person name="Pasa-Tolic L."/>
            <person name="Chaput D.L."/>
            <person name="Haridas S."/>
            <person name="Grigoriev I.V."/>
            <person name="Santelli C.M."/>
            <person name="Hansel C.M."/>
        </authorList>
    </citation>
    <scope>NUCLEOTIDE SEQUENCE [LARGE SCALE GENOMIC DNA]</scope>
    <source>
        <strain evidence="2 3">AP3s5-JAC2a</strain>
    </source>
</reference>
<dbReference type="EMBL" id="KV441562">
    <property type="protein sequence ID" value="OAF99285.1"/>
    <property type="molecule type" value="Genomic_DNA"/>
</dbReference>
<name>A0A177BVZ4_9PLEO</name>
<organism evidence="2 3">
    <name type="scientific">Paraphaeosphaeria sporulosa</name>
    <dbReference type="NCBI Taxonomy" id="1460663"/>
    <lineage>
        <taxon>Eukaryota</taxon>
        <taxon>Fungi</taxon>
        <taxon>Dikarya</taxon>
        <taxon>Ascomycota</taxon>
        <taxon>Pezizomycotina</taxon>
        <taxon>Dothideomycetes</taxon>
        <taxon>Pleosporomycetidae</taxon>
        <taxon>Pleosporales</taxon>
        <taxon>Massarineae</taxon>
        <taxon>Didymosphaeriaceae</taxon>
        <taxon>Paraphaeosphaeria</taxon>
    </lineage>
</organism>
<dbReference type="AlphaFoldDB" id="A0A177BVZ4"/>
<evidence type="ECO:0000313" key="3">
    <source>
        <dbReference type="Proteomes" id="UP000077069"/>
    </source>
</evidence>
<gene>
    <name evidence="2" type="ORF">CC84DRAFT_389610</name>
</gene>